<accession>A0A2T6AND1</accession>
<feature type="transmembrane region" description="Helical" evidence="6">
    <location>
        <begin position="312"/>
        <end position="335"/>
    </location>
</feature>
<dbReference type="RefSeq" id="WP_108171211.1">
    <property type="nucleotide sequence ID" value="NZ_QBKQ01000001.1"/>
</dbReference>
<feature type="transmembrane region" description="Helical" evidence="6">
    <location>
        <begin position="347"/>
        <end position="366"/>
    </location>
</feature>
<feature type="transmembrane region" description="Helical" evidence="6">
    <location>
        <begin position="242"/>
        <end position="264"/>
    </location>
</feature>
<keyword evidence="5 6" id="KW-0472">Membrane</keyword>
<sequence>MKALFLQIFNDFKIHNPFEWGRLIAVTGSAQAVIHIISFVSGILIIRFLPTTEYALYTLATAIYSNMVILADSGITASVMAQGGKVWQDREKLGKVLTTGFQLRRLFGVGSIIISVPIMLYLLHHHGAGWWKAFAITLAILPAFFATLSGNLYEIIPNLHQSIVKLQKIKLVASVIRAIFIIVALYFFPYTILALLAYGIAQIWANKKLKKLARSFIKATKRSSSAVRHEILKMIKRLMPECIYLCISGQITIWLISFFGTTAAVAQVGALGRIAVVLSFFGVMFGTLISPRFSRLSKNKELIFKRFIQIQVALLLVGFLFIGGIWMFSSQLLWILGDAFSNLEQEIVLLMLGNFIGLFAVSNFYLCTSRGWVINPLISIPISMAAIISGAIIFDVSSLVGLFNFNIYINVVMLIMHLTYGLHRIHDIKETPELNI</sequence>
<keyword evidence="3 6" id="KW-0812">Transmembrane</keyword>
<dbReference type="InterPro" id="IPR050833">
    <property type="entry name" value="Poly_Biosynth_Transport"/>
</dbReference>
<feature type="transmembrane region" description="Helical" evidence="6">
    <location>
        <begin position="135"/>
        <end position="156"/>
    </location>
</feature>
<proteinExistence type="predicted"/>
<dbReference type="PANTHER" id="PTHR30250:SF11">
    <property type="entry name" value="O-ANTIGEN TRANSPORTER-RELATED"/>
    <property type="match status" value="1"/>
</dbReference>
<evidence type="ECO:0000256" key="2">
    <source>
        <dbReference type="ARBA" id="ARBA00022475"/>
    </source>
</evidence>
<evidence type="ECO:0000256" key="3">
    <source>
        <dbReference type="ARBA" id="ARBA00022692"/>
    </source>
</evidence>
<comment type="subcellular location">
    <subcellularLocation>
        <location evidence="1">Cell membrane</location>
        <topology evidence="1">Multi-pass membrane protein</topology>
    </subcellularLocation>
</comment>
<keyword evidence="4 6" id="KW-1133">Transmembrane helix</keyword>
<dbReference type="GO" id="GO:0005886">
    <property type="term" value="C:plasma membrane"/>
    <property type="evidence" value="ECO:0007669"/>
    <property type="project" value="UniProtKB-SubCell"/>
</dbReference>
<feature type="transmembrane region" description="Helical" evidence="6">
    <location>
        <begin position="176"/>
        <end position="201"/>
    </location>
</feature>
<name>A0A2T6AND1_9FLAO</name>
<dbReference type="Proteomes" id="UP000244174">
    <property type="component" value="Unassembled WGS sequence"/>
</dbReference>
<dbReference type="PANTHER" id="PTHR30250">
    <property type="entry name" value="PST FAMILY PREDICTED COLANIC ACID TRANSPORTER"/>
    <property type="match status" value="1"/>
</dbReference>
<reference evidence="7 8" key="1">
    <citation type="submission" date="2018-04" db="EMBL/GenBank/DDBJ databases">
        <title>Genomic Encyclopedia of Archaeal and Bacterial Type Strains, Phase II (KMG-II): from individual species to whole genera.</title>
        <authorList>
            <person name="Goeker M."/>
        </authorList>
    </citation>
    <scope>NUCLEOTIDE SEQUENCE [LARGE SCALE GENOMIC DNA]</scope>
    <source>
        <strain evidence="7 8">DSM 23082</strain>
    </source>
</reference>
<evidence type="ECO:0000313" key="7">
    <source>
        <dbReference type="EMBL" id="PTX45332.1"/>
    </source>
</evidence>
<dbReference type="OrthoDB" id="846354at2"/>
<evidence type="ECO:0000256" key="5">
    <source>
        <dbReference type="ARBA" id="ARBA00023136"/>
    </source>
</evidence>
<gene>
    <name evidence="7" type="ORF">C8P64_1327</name>
</gene>
<feature type="transmembrane region" description="Helical" evidence="6">
    <location>
        <begin position="20"/>
        <end position="49"/>
    </location>
</feature>
<feature type="transmembrane region" description="Helical" evidence="6">
    <location>
        <begin position="56"/>
        <end position="81"/>
    </location>
</feature>
<keyword evidence="8" id="KW-1185">Reference proteome</keyword>
<evidence type="ECO:0000256" key="4">
    <source>
        <dbReference type="ARBA" id="ARBA00022989"/>
    </source>
</evidence>
<feature type="transmembrane region" description="Helical" evidence="6">
    <location>
        <begin position="373"/>
        <end position="394"/>
    </location>
</feature>
<dbReference type="AlphaFoldDB" id="A0A2T6AND1"/>
<feature type="transmembrane region" description="Helical" evidence="6">
    <location>
        <begin position="400"/>
        <end position="420"/>
    </location>
</feature>
<feature type="transmembrane region" description="Helical" evidence="6">
    <location>
        <begin position="270"/>
        <end position="291"/>
    </location>
</feature>
<protein>
    <submittedName>
        <fullName evidence="7">O-antigen/teichoic acid export membrane protein</fullName>
    </submittedName>
</protein>
<keyword evidence="2" id="KW-1003">Cell membrane</keyword>
<evidence type="ECO:0000256" key="1">
    <source>
        <dbReference type="ARBA" id="ARBA00004651"/>
    </source>
</evidence>
<comment type="caution">
    <text evidence="7">The sequence shown here is derived from an EMBL/GenBank/DDBJ whole genome shotgun (WGS) entry which is preliminary data.</text>
</comment>
<evidence type="ECO:0000313" key="8">
    <source>
        <dbReference type="Proteomes" id="UP000244174"/>
    </source>
</evidence>
<feature type="transmembrane region" description="Helical" evidence="6">
    <location>
        <begin position="101"/>
        <end position="123"/>
    </location>
</feature>
<organism evidence="7 8">
    <name type="scientific">Christiangramia gaetbulicola</name>
    <dbReference type="NCBI Taxonomy" id="703340"/>
    <lineage>
        <taxon>Bacteria</taxon>
        <taxon>Pseudomonadati</taxon>
        <taxon>Bacteroidota</taxon>
        <taxon>Flavobacteriia</taxon>
        <taxon>Flavobacteriales</taxon>
        <taxon>Flavobacteriaceae</taxon>
        <taxon>Christiangramia</taxon>
    </lineage>
</organism>
<evidence type="ECO:0000256" key="6">
    <source>
        <dbReference type="SAM" id="Phobius"/>
    </source>
</evidence>
<dbReference type="EMBL" id="QBKQ01000001">
    <property type="protein sequence ID" value="PTX45332.1"/>
    <property type="molecule type" value="Genomic_DNA"/>
</dbReference>